<sequence>MTKLSETYVETIPFTIAYKNLPETSVITLDSIPKVNVRVSTHGFNLLAYFFQDKTYQLDFENNTSITNNNYIWLAEKGAYALKEQLGNSVKIISVKPDTLRLPFGTLSVKKVPVVLNSEINYVPGYDTLEGFEVTPDSVKVIGAVDEISKIDLIETQLLVLDEVRTDIDANIDLEFSSSSKHLKLSDNSVSVKATVEKFTEGTFEIPITLINLPKDLELNYFPKHIKVAYYLSLKDYKDIKPDDFKIECNYNEALKTGASFLIPKLIVNSKKVKSAKMKQSKVEYIIVK</sequence>
<organism evidence="1 2">
    <name type="scientific">Psychroserpens algicola</name>
    <dbReference type="NCBI Taxonomy" id="1719034"/>
    <lineage>
        <taxon>Bacteria</taxon>
        <taxon>Pseudomonadati</taxon>
        <taxon>Bacteroidota</taxon>
        <taxon>Flavobacteriia</taxon>
        <taxon>Flavobacteriales</taxon>
        <taxon>Flavobacteriaceae</taxon>
        <taxon>Psychroserpens</taxon>
    </lineage>
</organism>
<proteinExistence type="predicted"/>
<comment type="caution">
    <text evidence="1">The sequence shown here is derived from an EMBL/GenBank/DDBJ whole genome shotgun (WGS) entry which is preliminary data.</text>
</comment>
<name>A0ABT0H9S0_9FLAO</name>
<dbReference type="EMBL" id="JALPQF010000010">
    <property type="protein sequence ID" value="MCK8481124.1"/>
    <property type="molecule type" value="Genomic_DNA"/>
</dbReference>
<dbReference type="PANTHER" id="PTHR37804:SF1">
    <property type="entry name" value="CDAA REGULATORY PROTEIN CDAR"/>
    <property type="match status" value="1"/>
</dbReference>
<dbReference type="RefSeq" id="WP_248413128.1">
    <property type="nucleotide sequence ID" value="NZ_JALPQF010000010.1"/>
</dbReference>
<protein>
    <recommendedName>
        <fullName evidence="3">YbbR-like domain-containing protein</fullName>
    </recommendedName>
</protein>
<evidence type="ECO:0000313" key="2">
    <source>
        <dbReference type="Proteomes" id="UP001203687"/>
    </source>
</evidence>
<evidence type="ECO:0008006" key="3">
    <source>
        <dbReference type="Google" id="ProtNLM"/>
    </source>
</evidence>
<dbReference type="InterPro" id="IPR053154">
    <property type="entry name" value="c-di-AMP_regulator"/>
</dbReference>
<reference evidence="1" key="1">
    <citation type="submission" date="2022-04" db="EMBL/GenBank/DDBJ databases">
        <authorList>
            <person name="Ren T."/>
        </authorList>
    </citation>
    <scope>NUCLEOTIDE SEQUENCE</scope>
    <source>
        <strain evidence="1">F63249</strain>
    </source>
</reference>
<accession>A0ABT0H9S0</accession>
<keyword evidence="2" id="KW-1185">Reference proteome</keyword>
<dbReference type="Proteomes" id="UP001203687">
    <property type="component" value="Unassembled WGS sequence"/>
</dbReference>
<dbReference type="Gene3D" id="2.170.120.40">
    <property type="entry name" value="YbbR-like domain"/>
    <property type="match status" value="1"/>
</dbReference>
<gene>
    <name evidence="1" type="ORF">MUY34_10850</name>
</gene>
<evidence type="ECO:0000313" key="1">
    <source>
        <dbReference type="EMBL" id="MCK8481124.1"/>
    </source>
</evidence>
<dbReference type="PANTHER" id="PTHR37804">
    <property type="entry name" value="CDAA REGULATORY PROTEIN CDAR"/>
    <property type="match status" value="1"/>
</dbReference>